<sequence>MSNVIKIGLLVLGAILIALIVRAVVAGLSRPSAPEASTEKVRISAADLPQGLLLRDEDMIWKPIPVADVPLNAIVQGASGAVELKGALLRHGIASGALIVADDVILPGAPGFLAATLKPEMRAVSVAVDDVSGNAGLIQPGDYVDLLLTQQMDRRTDSPELAVSSETVVERVRVLAVGSEIQRPKNGEAADATNRARTVTLEVTPRMGEVVAVAARLGSLSLALRSFATVTRNPAASASADSPPPPVWAGDISRAVRDLPRAHAPQGTSTSASTSSGPAAPPTVTIYRGSERSDALSSVAQSSGSAGNNVPPVPSLRAPL</sequence>
<dbReference type="AlphaFoldDB" id="A0A1M6MNN9"/>
<evidence type="ECO:0000313" key="4">
    <source>
        <dbReference type="Proteomes" id="UP000184395"/>
    </source>
</evidence>
<reference evidence="3 4" key="1">
    <citation type="submission" date="2016-11" db="EMBL/GenBank/DDBJ databases">
        <authorList>
            <person name="Jaros S."/>
            <person name="Januszkiewicz K."/>
            <person name="Wedrychowicz H."/>
        </authorList>
    </citation>
    <scope>NUCLEOTIDE SEQUENCE [LARGE SCALE GENOMIC DNA]</scope>
    <source>
        <strain evidence="3 4">LMG 20594</strain>
    </source>
</reference>
<organism evidence="3 4">
    <name type="scientific">Paraburkholderia terricola</name>
    <dbReference type="NCBI Taxonomy" id="169427"/>
    <lineage>
        <taxon>Bacteria</taxon>
        <taxon>Pseudomonadati</taxon>
        <taxon>Pseudomonadota</taxon>
        <taxon>Betaproteobacteria</taxon>
        <taxon>Burkholderiales</taxon>
        <taxon>Burkholderiaceae</taxon>
        <taxon>Paraburkholderia</taxon>
    </lineage>
</organism>
<gene>
    <name evidence="3" type="ORF">SAMN05192548_100810</name>
</gene>
<dbReference type="KEGG" id="pts:CUJ90_31170"/>
<dbReference type="RefSeq" id="WP_073428308.1">
    <property type="nucleotide sequence ID" value="NZ_CADFGY010000010.1"/>
</dbReference>
<name>A0A1M6MNN9_9BURK</name>
<dbReference type="Pfam" id="PF16976">
    <property type="entry name" value="RcpC"/>
    <property type="match status" value="1"/>
</dbReference>
<dbReference type="STRING" id="169427.SAMN05192548_100810"/>
<feature type="compositionally biased region" description="Polar residues" evidence="1">
    <location>
        <begin position="295"/>
        <end position="308"/>
    </location>
</feature>
<proteinExistence type="predicted"/>
<dbReference type="GeneID" id="301982550"/>
<dbReference type="EMBL" id="FRAB01000008">
    <property type="protein sequence ID" value="SHJ85067.1"/>
    <property type="molecule type" value="Genomic_DNA"/>
</dbReference>
<feature type="region of interest" description="Disordered" evidence="1">
    <location>
        <begin position="261"/>
        <end position="320"/>
    </location>
</feature>
<evidence type="ECO:0000256" key="1">
    <source>
        <dbReference type="SAM" id="MobiDB-lite"/>
    </source>
</evidence>
<accession>A0A1M6MNN9</accession>
<evidence type="ECO:0000259" key="2">
    <source>
        <dbReference type="Pfam" id="PF16976"/>
    </source>
</evidence>
<dbReference type="InterPro" id="IPR031571">
    <property type="entry name" value="RcpC_dom"/>
</dbReference>
<evidence type="ECO:0000313" key="3">
    <source>
        <dbReference type="EMBL" id="SHJ85067.1"/>
    </source>
</evidence>
<dbReference type="OrthoDB" id="2037472at2"/>
<feature type="compositionally biased region" description="Low complexity" evidence="1">
    <location>
        <begin position="264"/>
        <end position="278"/>
    </location>
</feature>
<dbReference type="InterPro" id="IPR017592">
    <property type="entry name" value="Pilus_assmbl_Flp-typ_CpaB"/>
</dbReference>
<feature type="domain" description="Flp pilus assembly protein RcpC/CpaB" evidence="2">
    <location>
        <begin position="111"/>
        <end position="225"/>
    </location>
</feature>
<dbReference type="Proteomes" id="UP000184395">
    <property type="component" value="Unassembled WGS sequence"/>
</dbReference>
<protein>
    <submittedName>
        <fullName evidence="3">Pilus assembly protein CpaB</fullName>
    </submittedName>
</protein>
<dbReference type="NCBIfam" id="TIGR03177">
    <property type="entry name" value="pilus_cpaB"/>
    <property type="match status" value="1"/>
</dbReference>